<evidence type="ECO:0000313" key="2">
    <source>
        <dbReference type="EMBL" id="ACN31820.1"/>
    </source>
</evidence>
<proteinExistence type="evidence at transcript level"/>
<reference evidence="2" key="1">
    <citation type="journal article" date="2009" name="PLoS Genet.">
        <title>Sequencing, mapping, and analysis of 27,455 maize full-length cDNAs.</title>
        <authorList>
            <person name="Soderlund C."/>
            <person name="Descour A."/>
            <person name="Kudrna D."/>
            <person name="Bomhoff M."/>
            <person name="Boyd L."/>
            <person name="Currie J."/>
            <person name="Angelova A."/>
            <person name="Collura K."/>
            <person name="Wissotski M."/>
            <person name="Ashley E."/>
            <person name="Morrow D."/>
            <person name="Fernandes J."/>
            <person name="Walbot V."/>
            <person name="Yu Y."/>
        </authorList>
    </citation>
    <scope>NUCLEOTIDE SEQUENCE</scope>
    <source>
        <strain evidence="2">B73</strain>
    </source>
</reference>
<evidence type="ECO:0000256" key="1">
    <source>
        <dbReference type="SAM" id="MobiDB-lite"/>
    </source>
</evidence>
<reference evidence="2" key="2">
    <citation type="submission" date="2012-06" db="EMBL/GenBank/DDBJ databases">
        <authorList>
            <person name="Yu Y."/>
            <person name="Currie J."/>
            <person name="Lomeli R."/>
            <person name="Angelova A."/>
            <person name="Collura K."/>
            <person name="Wissotski M."/>
            <person name="Campos D."/>
            <person name="Kudrna D."/>
            <person name="Golser W."/>
            <person name="Ashely E."/>
            <person name="Descour A."/>
            <person name="Fernandes J."/>
            <person name="Soderlund C."/>
            <person name="Walbot V."/>
        </authorList>
    </citation>
    <scope>NUCLEOTIDE SEQUENCE</scope>
    <source>
        <strain evidence="2">B73</strain>
    </source>
</reference>
<protein>
    <submittedName>
        <fullName evidence="2">Uncharacterized protein</fullName>
    </submittedName>
</protein>
<dbReference type="EMBL" id="BT065944">
    <property type="protein sequence ID" value="ACN31820.1"/>
    <property type="molecule type" value="mRNA"/>
</dbReference>
<feature type="compositionally biased region" description="Basic and acidic residues" evidence="1">
    <location>
        <begin position="229"/>
        <end position="245"/>
    </location>
</feature>
<organism evidence="2">
    <name type="scientific">Zea mays</name>
    <name type="common">Maize</name>
    <dbReference type="NCBI Taxonomy" id="4577"/>
    <lineage>
        <taxon>Eukaryota</taxon>
        <taxon>Viridiplantae</taxon>
        <taxon>Streptophyta</taxon>
        <taxon>Embryophyta</taxon>
        <taxon>Tracheophyta</taxon>
        <taxon>Spermatophyta</taxon>
        <taxon>Magnoliopsida</taxon>
        <taxon>Liliopsida</taxon>
        <taxon>Poales</taxon>
        <taxon>Poaceae</taxon>
        <taxon>PACMAD clade</taxon>
        <taxon>Panicoideae</taxon>
        <taxon>Andropogonodae</taxon>
        <taxon>Andropogoneae</taxon>
        <taxon>Tripsacinae</taxon>
        <taxon>Zea</taxon>
    </lineage>
</organism>
<name>C0PCC5_MAIZE</name>
<sequence>MASPSLRLLLVWNGDPVGTGLHVLPQQIRQRRHQLPNLPVSDGFAVPLDDGQHGEAAADERHLGAALGVLGCDVPGADAREQAGVHEARRQREHPLGRAPAEDLVEGREHELPLGRHERHVHHGALGHVPLVVHPHGREGAAVLGVHDGQHVGKVVHVLHGRELRRLHGHRGRDRAHPGAVHPALLVLRRDHHAVERRRRAAPGGQQEVAGPGAEPVADGAHAAARGGGHLDQDAPQRLARERGRAHARRRGRPEEAVQVRVQLVQGAVQDHGRVEHAVAPVDHVVVDGENHHGRVQDDAAEHARVHGRVGRRPRCRRRRPFLLHLRKHLGARLVHRDLIISLDVGTHLSANGIF</sequence>
<feature type="region of interest" description="Disordered" evidence="1">
    <location>
        <begin position="194"/>
        <end position="256"/>
    </location>
</feature>
<dbReference type="AlphaFoldDB" id="C0PCC5"/>
<accession>C0PCC5</accession>